<comment type="caution">
    <text evidence="6">The sequence shown here is derived from an EMBL/GenBank/DDBJ whole genome shotgun (WGS) entry which is preliminary data.</text>
</comment>
<evidence type="ECO:0000313" key="6">
    <source>
        <dbReference type="EMBL" id="EQD74476.1"/>
    </source>
</evidence>
<dbReference type="GO" id="GO:0005524">
    <property type="term" value="F:ATP binding"/>
    <property type="evidence" value="ECO:0007669"/>
    <property type="project" value="InterPro"/>
</dbReference>
<dbReference type="EMBL" id="AUZX01003231">
    <property type="protein sequence ID" value="EQD74476.1"/>
    <property type="molecule type" value="Genomic_DNA"/>
</dbReference>
<keyword evidence="4" id="KW-0234">DNA repair</keyword>
<feature type="non-terminal residue" evidence="6">
    <location>
        <position position="1"/>
    </location>
</feature>
<feature type="domain" description="Helix-hairpin-helix DNA-binding motif class 1" evidence="5">
    <location>
        <begin position="86"/>
        <end position="105"/>
    </location>
</feature>
<dbReference type="NCBIfam" id="TIGR00084">
    <property type="entry name" value="ruvA"/>
    <property type="match status" value="1"/>
</dbReference>
<dbReference type="InterPro" id="IPR012340">
    <property type="entry name" value="NA-bd_OB-fold"/>
</dbReference>
<dbReference type="Gene3D" id="2.40.50.140">
    <property type="entry name" value="Nucleic acid-binding proteins"/>
    <property type="match status" value="1"/>
</dbReference>
<reference evidence="6" key="2">
    <citation type="journal article" date="2014" name="ISME J.">
        <title>Microbial stratification in low pH oxic and suboxic macroscopic growths along an acid mine drainage.</title>
        <authorList>
            <person name="Mendez-Garcia C."/>
            <person name="Mesa V."/>
            <person name="Sprenger R.R."/>
            <person name="Richter M."/>
            <person name="Diez M.S."/>
            <person name="Solano J."/>
            <person name="Bargiela R."/>
            <person name="Golyshina O.V."/>
            <person name="Manteca A."/>
            <person name="Ramos J.L."/>
            <person name="Gallego J.R."/>
            <person name="Llorente I."/>
            <person name="Martins Dos Santos V.A."/>
            <person name="Jensen O.N."/>
            <person name="Pelaez A.I."/>
            <person name="Sanchez J."/>
            <person name="Ferrer M."/>
        </authorList>
    </citation>
    <scope>NUCLEOTIDE SEQUENCE</scope>
</reference>
<keyword evidence="6" id="KW-0547">Nucleotide-binding</keyword>
<dbReference type="InterPro" id="IPR003583">
    <property type="entry name" value="Hlx-hairpin-Hlx_DNA-bd_motif"/>
</dbReference>
<keyword evidence="6" id="KW-0067">ATP-binding</keyword>
<dbReference type="SUPFAM" id="SSF50249">
    <property type="entry name" value="Nucleic acid-binding proteins"/>
    <property type="match status" value="1"/>
</dbReference>
<evidence type="ECO:0000259" key="5">
    <source>
        <dbReference type="SMART" id="SM00278"/>
    </source>
</evidence>
<dbReference type="SUPFAM" id="SSF47781">
    <property type="entry name" value="RuvA domain 2-like"/>
    <property type="match status" value="1"/>
</dbReference>
<proteinExistence type="predicted"/>
<keyword evidence="6" id="KW-0347">Helicase</keyword>
<evidence type="ECO:0000256" key="4">
    <source>
        <dbReference type="ARBA" id="ARBA00023204"/>
    </source>
</evidence>
<organism evidence="6">
    <name type="scientific">mine drainage metagenome</name>
    <dbReference type="NCBI Taxonomy" id="410659"/>
    <lineage>
        <taxon>unclassified sequences</taxon>
        <taxon>metagenomes</taxon>
        <taxon>ecological metagenomes</taxon>
    </lineage>
</organism>
<sequence>AGVGYQVEVAKSALGHFRSGETVSLYIRSVTKEDGTQLYGFSEKADRLGFDLLRKIPGIGPSAAMSLLGAIGRERLWKAVEESDLDTICVAPGVGKKLAQRLITELSGRLPKDLLVGKAPTTGVAGTELESEVTLALLGLGFDKGEISATLPLIPEGAS</sequence>
<dbReference type="GO" id="GO:0006281">
    <property type="term" value="P:DNA repair"/>
    <property type="evidence" value="ECO:0007669"/>
    <property type="project" value="UniProtKB-KW"/>
</dbReference>
<keyword evidence="2" id="KW-0227">DNA damage</keyword>
<dbReference type="Pfam" id="PF14520">
    <property type="entry name" value="HHH_5"/>
    <property type="match status" value="1"/>
</dbReference>
<reference evidence="6" key="1">
    <citation type="submission" date="2013-08" db="EMBL/GenBank/DDBJ databases">
        <authorList>
            <person name="Mendez C."/>
            <person name="Richter M."/>
            <person name="Ferrer M."/>
            <person name="Sanchez J."/>
        </authorList>
    </citation>
    <scope>NUCLEOTIDE SEQUENCE</scope>
</reference>
<protein>
    <submittedName>
        <fullName evidence="6">Holliday junction DNA helicase RuvA</fullName>
    </submittedName>
</protein>
<evidence type="ECO:0000256" key="3">
    <source>
        <dbReference type="ARBA" id="ARBA00023125"/>
    </source>
</evidence>
<keyword evidence="1" id="KW-0963">Cytoplasm</keyword>
<evidence type="ECO:0000256" key="2">
    <source>
        <dbReference type="ARBA" id="ARBA00022763"/>
    </source>
</evidence>
<dbReference type="InterPro" id="IPR010994">
    <property type="entry name" value="RuvA_2-like"/>
</dbReference>
<accession>T1BNQ3</accession>
<dbReference type="Gene3D" id="1.10.150.20">
    <property type="entry name" value="5' to 3' exonuclease, C-terminal subdomain"/>
    <property type="match status" value="1"/>
</dbReference>
<name>T1BNQ3_9ZZZZ</name>
<dbReference type="InterPro" id="IPR013849">
    <property type="entry name" value="DNA_helicase_Holl-junc_RuvA_I"/>
</dbReference>
<dbReference type="SMART" id="SM00278">
    <property type="entry name" value="HhH1"/>
    <property type="match status" value="2"/>
</dbReference>
<feature type="domain" description="Helix-hairpin-helix DNA-binding motif class 1" evidence="5">
    <location>
        <begin position="51"/>
        <end position="70"/>
    </location>
</feature>
<dbReference type="AlphaFoldDB" id="T1BNQ3"/>
<feature type="non-terminal residue" evidence="6">
    <location>
        <position position="159"/>
    </location>
</feature>
<evidence type="ECO:0000256" key="1">
    <source>
        <dbReference type="ARBA" id="ARBA00022490"/>
    </source>
</evidence>
<dbReference type="GO" id="GO:0006310">
    <property type="term" value="P:DNA recombination"/>
    <property type="evidence" value="ECO:0007669"/>
    <property type="project" value="InterPro"/>
</dbReference>
<dbReference type="GO" id="GO:0003677">
    <property type="term" value="F:DNA binding"/>
    <property type="evidence" value="ECO:0007669"/>
    <property type="project" value="UniProtKB-KW"/>
</dbReference>
<gene>
    <name evidence="6" type="ORF">B1A_04452</name>
</gene>
<keyword evidence="3" id="KW-0238">DNA-binding</keyword>
<dbReference type="Pfam" id="PF01330">
    <property type="entry name" value="RuvA_N"/>
    <property type="match status" value="1"/>
</dbReference>
<keyword evidence="6" id="KW-0378">Hydrolase</keyword>
<dbReference type="GO" id="GO:0009378">
    <property type="term" value="F:four-way junction helicase activity"/>
    <property type="evidence" value="ECO:0007669"/>
    <property type="project" value="InterPro"/>
</dbReference>
<dbReference type="InterPro" id="IPR000085">
    <property type="entry name" value="RuvA"/>
</dbReference>